<comment type="similarity">
    <text evidence="2 11">Belongs to the CBP4 family.</text>
</comment>
<organism evidence="13 14">
    <name type="scientific">Polytolypa hystricis (strain UAMH7299)</name>
    <dbReference type="NCBI Taxonomy" id="1447883"/>
    <lineage>
        <taxon>Eukaryota</taxon>
        <taxon>Fungi</taxon>
        <taxon>Dikarya</taxon>
        <taxon>Ascomycota</taxon>
        <taxon>Pezizomycotina</taxon>
        <taxon>Eurotiomycetes</taxon>
        <taxon>Eurotiomycetidae</taxon>
        <taxon>Onygenales</taxon>
        <taxon>Onygenales incertae sedis</taxon>
        <taxon>Polytolypa</taxon>
    </lineage>
</organism>
<keyword evidence="7" id="KW-0472">Membrane</keyword>
<proteinExistence type="inferred from homology"/>
<evidence type="ECO:0000256" key="8">
    <source>
        <dbReference type="ARBA" id="ARBA00023186"/>
    </source>
</evidence>
<evidence type="ECO:0000313" key="13">
    <source>
        <dbReference type="EMBL" id="PGH10555.1"/>
    </source>
</evidence>
<dbReference type="Proteomes" id="UP000224634">
    <property type="component" value="Unassembled WGS sequence"/>
</dbReference>
<dbReference type="OrthoDB" id="5576752at2759"/>
<keyword evidence="14" id="KW-1185">Reference proteome</keyword>
<dbReference type="Pfam" id="PF07960">
    <property type="entry name" value="CBP4"/>
    <property type="match status" value="1"/>
</dbReference>
<comment type="caution">
    <text evidence="13">The sequence shown here is derived from an EMBL/GenBank/DDBJ whole genome shotgun (WGS) entry which is preliminary data.</text>
</comment>
<evidence type="ECO:0000256" key="6">
    <source>
        <dbReference type="ARBA" id="ARBA00023128"/>
    </source>
</evidence>
<protein>
    <recommendedName>
        <fullName evidence="10 11">Cytochrome b mRNA-processing protein 4</fullName>
    </recommendedName>
</protein>
<keyword evidence="3" id="KW-0812">Transmembrane</keyword>
<dbReference type="GO" id="GO:0034551">
    <property type="term" value="P:mitochondrial respiratory chain complex III assembly"/>
    <property type="evidence" value="ECO:0007669"/>
    <property type="project" value="TreeGrafter"/>
</dbReference>
<evidence type="ECO:0000256" key="1">
    <source>
        <dbReference type="ARBA" id="ARBA00004434"/>
    </source>
</evidence>
<evidence type="ECO:0000256" key="2">
    <source>
        <dbReference type="ARBA" id="ARBA00006780"/>
    </source>
</evidence>
<keyword evidence="8 11" id="KW-0143">Chaperone</keyword>
<evidence type="ECO:0000256" key="11">
    <source>
        <dbReference type="RuleBase" id="RU368005"/>
    </source>
</evidence>
<comment type="subcellular location">
    <subcellularLocation>
        <location evidence="1 11">Mitochondrion inner membrane</location>
        <topology evidence="1 11">Single-pass membrane protein</topology>
    </subcellularLocation>
</comment>
<evidence type="ECO:0000256" key="9">
    <source>
        <dbReference type="ARBA" id="ARBA00025413"/>
    </source>
</evidence>
<evidence type="ECO:0000256" key="12">
    <source>
        <dbReference type="SAM" id="MobiDB-lite"/>
    </source>
</evidence>
<dbReference type="PANTHER" id="PTHR28202">
    <property type="entry name" value="ASSEMBLY FACTOR CBP4"/>
    <property type="match status" value="1"/>
</dbReference>
<evidence type="ECO:0000313" key="14">
    <source>
        <dbReference type="Proteomes" id="UP000224634"/>
    </source>
</evidence>
<evidence type="ECO:0000256" key="3">
    <source>
        <dbReference type="ARBA" id="ARBA00022692"/>
    </source>
</evidence>
<comment type="function">
    <text evidence="9 11">Essential for the assembly of ubiquinol-cytochrome c reductase. It has a direct effect on the correct occurrence of the Rieske protein, core 4, core 5 and apocytochrome b.</text>
</comment>
<evidence type="ECO:0000256" key="4">
    <source>
        <dbReference type="ARBA" id="ARBA00022792"/>
    </source>
</evidence>
<dbReference type="AlphaFoldDB" id="A0A2B7XNP2"/>
<accession>A0A2B7XNP2</accession>
<evidence type="ECO:0000256" key="7">
    <source>
        <dbReference type="ARBA" id="ARBA00023136"/>
    </source>
</evidence>
<keyword evidence="4 11" id="KW-0999">Mitochondrion inner membrane</keyword>
<keyword evidence="6 11" id="KW-0496">Mitochondrion</keyword>
<name>A0A2B7XNP2_POLH7</name>
<dbReference type="GO" id="GO:0005743">
    <property type="term" value="C:mitochondrial inner membrane"/>
    <property type="evidence" value="ECO:0007669"/>
    <property type="project" value="UniProtKB-SubCell"/>
</dbReference>
<keyword evidence="5" id="KW-1133">Transmembrane helix</keyword>
<sequence>MPRLATTLKMVGVGAAICIGGPLFVESIRPTDEELFSRFNPDLQKRNLETRHQRQEDFDIFVTQLKEHAKSDKSIWYALKDAEAQRKREENAQQQHREADESQKQKEAIRKELAGEQ</sequence>
<evidence type="ECO:0000256" key="10">
    <source>
        <dbReference type="ARBA" id="ARBA00031521"/>
    </source>
</evidence>
<dbReference type="EMBL" id="PDNA01000145">
    <property type="protein sequence ID" value="PGH10555.1"/>
    <property type="molecule type" value="Genomic_DNA"/>
</dbReference>
<gene>
    <name evidence="13" type="ORF">AJ80_07501</name>
</gene>
<dbReference type="PANTHER" id="PTHR28202:SF1">
    <property type="entry name" value="ASSEMBLY FACTOR CBP4"/>
    <property type="match status" value="1"/>
</dbReference>
<feature type="region of interest" description="Disordered" evidence="12">
    <location>
        <begin position="84"/>
        <end position="117"/>
    </location>
</feature>
<evidence type="ECO:0000256" key="5">
    <source>
        <dbReference type="ARBA" id="ARBA00022989"/>
    </source>
</evidence>
<dbReference type="InterPro" id="IPR012420">
    <property type="entry name" value="Cbp4"/>
</dbReference>
<reference evidence="13 14" key="1">
    <citation type="submission" date="2017-10" db="EMBL/GenBank/DDBJ databases">
        <title>Comparative genomics in systemic dimorphic fungi from Ajellomycetaceae.</title>
        <authorList>
            <person name="Munoz J.F."/>
            <person name="Mcewen J.G."/>
            <person name="Clay O.K."/>
            <person name="Cuomo C.A."/>
        </authorList>
    </citation>
    <scope>NUCLEOTIDE SEQUENCE [LARGE SCALE GENOMIC DNA]</scope>
    <source>
        <strain evidence="13 14">UAMH7299</strain>
    </source>
</reference>